<organism evidence="1 2">
    <name type="scientific">Phytoactinopolyspora alkaliphila</name>
    <dbReference type="NCBI Taxonomy" id="1783498"/>
    <lineage>
        <taxon>Bacteria</taxon>
        <taxon>Bacillati</taxon>
        <taxon>Actinomycetota</taxon>
        <taxon>Actinomycetes</taxon>
        <taxon>Jiangellales</taxon>
        <taxon>Jiangellaceae</taxon>
        <taxon>Phytoactinopolyspora</taxon>
    </lineage>
</organism>
<dbReference type="AlphaFoldDB" id="A0A6N9YIJ5"/>
<dbReference type="PANTHER" id="PTHR38733">
    <property type="entry name" value="PROTEIN MCRC"/>
    <property type="match status" value="1"/>
</dbReference>
<proteinExistence type="predicted"/>
<protein>
    <submittedName>
        <fullName evidence="1">Restriction endonuclease</fullName>
    </submittedName>
</protein>
<accession>A0A6N9YIJ5</accession>
<evidence type="ECO:0000313" key="1">
    <source>
        <dbReference type="EMBL" id="NED94777.1"/>
    </source>
</evidence>
<dbReference type="Pfam" id="PF10117">
    <property type="entry name" value="McrBC"/>
    <property type="match status" value="1"/>
</dbReference>
<dbReference type="Proteomes" id="UP000469185">
    <property type="component" value="Unassembled WGS sequence"/>
</dbReference>
<keyword evidence="1" id="KW-0378">Hydrolase</keyword>
<dbReference type="InterPro" id="IPR019292">
    <property type="entry name" value="McrC"/>
</dbReference>
<name>A0A6N9YIJ5_9ACTN</name>
<evidence type="ECO:0000313" key="2">
    <source>
        <dbReference type="Proteomes" id="UP000469185"/>
    </source>
</evidence>
<dbReference type="GO" id="GO:0004519">
    <property type="term" value="F:endonuclease activity"/>
    <property type="evidence" value="ECO:0007669"/>
    <property type="project" value="UniProtKB-KW"/>
</dbReference>
<reference evidence="1 2" key="1">
    <citation type="submission" date="2020-02" db="EMBL/GenBank/DDBJ databases">
        <authorList>
            <person name="Li X.-J."/>
            <person name="Feng X.-M."/>
        </authorList>
    </citation>
    <scope>NUCLEOTIDE SEQUENCE [LARGE SCALE GENOMIC DNA]</scope>
    <source>
        <strain evidence="1 2">CGMCC 4.7225</strain>
    </source>
</reference>
<dbReference type="EMBL" id="JAAGOB010000002">
    <property type="protein sequence ID" value="NED94777.1"/>
    <property type="molecule type" value="Genomic_DNA"/>
</dbReference>
<sequence>MAHSAIVHVTPISSGRWRLQPVDKVGAVRIGNVEVIVEPKIGPKNLLFLLGYAADPGFRPDDVEGVQHDDLLSVIAESLARHTERATQRGVLQGYVTVEETLPLVRGRIRASDQLARHSGMLLPMEVTYDEFSADIPENRIVRGAIRRLLTVPRVHTEVRRRLGHLDGRLDGVTALTPGAPLPRWLMSRMNQGYLPALRLSEIILRHLSAEVGPRGVRVASFVIDMARVFEDFLTTAMREAAANRAGRMVGQHSVALGMDGTVPMRPDIVHVVNGEPRAVFDAKYKMERDSRGVPGPDVYQMLAYCTALRLRRGYLVYAKGEGEPLVHRIVNTGPRVEVVQYPLDLTCSASELLGQVDSLVTNALTRQGEVQPSGLATAAAPIGVAALQTQ</sequence>
<keyword evidence="2" id="KW-1185">Reference proteome</keyword>
<dbReference type="PANTHER" id="PTHR38733:SF1">
    <property type="entry name" value="TYPE IV METHYL-DIRECTED RESTRICTION ENZYME ECOKMCRBC"/>
    <property type="match status" value="1"/>
</dbReference>
<gene>
    <name evidence="1" type="ORF">G1H11_05575</name>
</gene>
<keyword evidence="1" id="KW-0255">Endonuclease</keyword>
<keyword evidence="1" id="KW-0540">Nuclease</keyword>
<comment type="caution">
    <text evidence="1">The sequence shown here is derived from an EMBL/GenBank/DDBJ whole genome shotgun (WGS) entry which is preliminary data.</text>
</comment>